<evidence type="ECO:0000256" key="2">
    <source>
        <dbReference type="ARBA" id="ARBA00004554"/>
    </source>
</evidence>
<evidence type="ECO:0000256" key="8">
    <source>
        <dbReference type="ARBA" id="ARBA00022847"/>
    </source>
</evidence>
<comment type="subunit">
    <text evidence="15">Interacts with KCNQ2 (via the pore module). Interacts with KCNQ1; this interaction is direct. Forms coregulatory complexes with ion channels KCNQ2-KCNQ3 and KCNQ1-KCNE2.</text>
</comment>
<evidence type="ECO:0000256" key="19">
    <source>
        <dbReference type="RuleBase" id="RU362091"/>
    </source>
</evidence>
<dbReference type="GO" id="GO:0015798">
    <property type="term" value="P:myo-inositol transport"/>
    <property type="evidence" value="ECO:0007669"/>
    <property type="project" value="UniProtKB-ARBA"/>
</dbReference>
<keyword evidence="11" id="KW-0406">Ion transport</keyword>
<keyword evidence="9 21" id="KW-1133">Transmembrane helix</keyword>
<feature type="transmembrane region" description="Helical" evidence="21">
    <location>
        <begin position="449"/>
        <end position="467"/>
    </location>
</feature>
<feature type="transmembrane region" description="Helical" evidence="21">
    <location>
        <begin position="124"/>
        <end position="146"/>
    </location>
</feature>
<keyword evidence="5" id="KW-1003">Cell membrane</keyword>
<evidence type="ECO:0000256" key="1">
    <source>
        <dbReference type="ARBA" id="ARBA00004424"/>
    </source>
</evidence>
<evidence type="ECO:0000256" key="6">
    <source>
        <dbReference type="ARBA" id="ARBA00022553"/>
    </source>
</evidence>
<evidence type="ECO:0000256" key="5">
    <source>
        <dbReference type="ARBA" id="ARBA00022475"/>
    </source>
</evidence>
<feature type="region of interest" description="Disordered" evidence="20">
    <location>
        <begin position="604"/>
        <end position="684"/>
    </location>
</feature>
<dbReference type="PROSITE" id="PS00456">
    <property type="entry name" value="NA_SOLUT_SYMP_1"/>
    <property type="match status" value="1"/>
</dbReference>
<keyword evidence="22" id="KW-1185">Reference proteome</keyword>
<sequence>MAERLESVDIAIVGLYFVLVFAVGLWAMRRSNRASVSGYFLAGRAMSWLPVGASLFVSNIGSEHFIGLAGSGAASGLAVAAWELNALLLLQLLSWVFYPVYLATGVCTMPGYLARRFGGRRLRVYLVVLSLLLYVLTKVSVDLYAGAVFIQQSLGWDLYVSIVSLIGATALLTMAGGLAAVIYTDTLQAALMVGGALTLMVLGLVKVGGLQNVWSGYMEAVPNVTAIRAAYNLSAGPLCEAAIARPHANSLKVLRGPFDSETPWPGFLLGQTPASIWYWCTDQVIVQRMLAARDHSNAKGATLLAGALKILPMFAIVVPGMIARILMPDELACVSPEHCTAVCGNPAGCSNVAYPRLVLAVMPTGLRGLMMAVIVAALMSDLDSIFNSASSIFTLDIYRHARGVTRVSSRELMIVGRLWVVVMMAVSVAWVPVVVSMQGGQMFLYIQEMAGYLTPPVAAIFLLGVFWKRCNEKGAFCGGLVGSTLGFARLLLAFIYPPPDCTQPHDDRPFIVRDIHYMYTAAALFWTTVAVGIVASLLSDPPSRECVANTTFWTYSDPPASSSPSSSADDDDDDDGDGDGKKRKRALGNGVTCAETLNLVRKGGERAAAPTCASADDRGDDGSRPPVVVVVVTENGRHQSAPAPTPTPDGAAETPGHGGAAAVDEEWPLSGKRSRRAGGARDSSGRCEKVRRGLLKAVNWLCGTGRDPDEAGSEGAPGKPSMGLLGEDLAQRLRLLEERPVDKAVLNVGLCLICSVGVFLYVYFSV</sequence>
<dbReference type="InterPro" id="IPR001734">
    <property type="entry name" value="Na/solute_symporter"/>
</dbReference>
<feature type="transmembrane region" description="Helical" evidence="21">
    <location>
        <begin position="744"/>
        <end position="764"/>
    </location>
</feature>
<dbReference type="Proteomes" id="UP001318040">
    <property type="component" value="Chromosome 60"/>
</dbReference>
<feature type="transmembrane region" description="Helical" evidence="21">
    <location>
        <begin position="301"/>
        <end position="322"/>
    </location>
</feature>
<keyword evidence="7 21" id="KW-0812">Transmembrane</keyword>
<dbReference type="InterPro" id="IPR038377">
    <property type="entry name" value="Na/Glc_symporter_sf"/>
</dbReference>
<dbReference type="FunFam" id="1.20.1730.10:FF:000013">
    <property type="entry name" value="sodium/myo-inositol cotransporter isoform X1"/>
    <property type="match status" value="1"/>
</dbReference>
<feature type="transmembrane region" description="Helical" evidence="21">
    <location>
        <begin position="7"/>
        <end position="27"/>
    </location>
</feature>
<evidence type="ECO:0000256" key="16">
    <source>
        <dbReference type="ARBA" id="ARBA00074169"/>
    </source>
</evidence>
<evidence type="ECO:0000256" key="20">
    <source>
        <dbReference type="SAM" id="MobiDB-lite"/>
    </source>
</evidence>
<comment type="subcellular location">
    <subcellularLocation>
        <location evidence="1">Apical cell membrane</location>
        <topology evidence="1">Multi-pass membrane protein</topology>
    </subcellularLocation>
    <subcellularLocation>
        <location evidence="2">Basolateral cell membrane</location>
        <topology evidence="2">Multi-pass membrane protein</topology>
    </subcellularLocation>
</comment>
<evidence type="ECO:0000313" key="23">
    <source>
        <dbReference type="RefSeq" id="XP_032832461.1"/>
    </source>
</evidence>
<organism evidence="22 24">
    <name type="scientific">Petromyzon marinus</name>
    <name type="common">Sea lamprey</name>
    <dbReference type="NCBI Taxonomy" id="7757"/>
    <lineage>
        <taxon>Eukaryota</taxon>
        <taxon>Metazoa</taxon>
        <taxon>Chordata</taxon>
        <taxon>Craniata</taxon>
        <taxon>Vertebrata</taxon>
        <taxon>Cyclostomata</taxon>
        <taxon>Hyperoartia</taxon>
        <taxon>Petromyzontiformes</taxon>
        <taxon>Petromyzontidae</taxon>
        <taxon>Petromyzon</taxon>
    </lineage>
</organism>
<feature type="transmembrane region" description="Helical" evidence="21">
    <location>
        <begin position="369"/>
        <end position="393"/>
    </location>
</feature>
<evidence type="ECO:0000256" key="15">
    <source>
        <dbReference type="ARBA" id="ARBA00063782"/>
    </source>
</evidence>
<name>A0AAJ7XFN9_PETMA</name>
<evidence type="ECO:0000256" key="10">
    <source>
        <dbReference type="ARBA" id="ARBA00023053"/>
    </source>
</evidence>
<feature type="transmembrane region" description="Helical" evidence="21">
    <location>
        <begin position="262"/>
        <end position="280"/>
    </location>
</feature>
<feature type="transmembrane region" description="Helical" evidence="21">
    <location>
        <begin position="414"/>
        <end position="437"/>
    </location>
</feature>
<evidence type="ECO:0000256" key="9">
    <source>
        <dbReference type="ARBA" id="ARBA00022989"/>
    </source>
</evidence>
<evidence type="ECO:0000256" key="3">
    <source>
        <dbReference type="ARBA" id="ARBA00006434"/>
    </source>
</evidence>
<feature type="transmembrane region" description="Helical" evidence="21">
    <location>
        <begin position="189"/>
        <end position="209"/>
    </location>
</feature>
<keyword evidence="6" id="KW-0597">Phosphoprotein</keyword>
<dbReference type="GO" id="GO:0016323">
    <property type="term" value="C:basolateral plasma membrane"/>
    <property type="evidence" value="ECO:0007669"/>
    <property type="project" value="UniProtKB-SubCell"/>
</dbReference>
<keyword evidence="4" id="KW-0813">Transport</keyword>
<evidence type="ECO:0000313" key="24">
    <source>
        <dbReference type="RefSeq" id="XP_032832462.1"/>
    </source>
</evidence>
<feature type="region of interest" description="Disordered" evidence="20">
    <location>
        <begin position="557"/>
        <end position="585"/>
    </location>
</feature>
<dbReference type="Gene3D" id="1.20.1730.10">
    <property type="entry name" value="Sodium/glucose cotransporter"/>
    <property type="match status" value="1"/>
</dbReference>
<keyword evidence="13" id="KW-0325">Glycoprotein</keyword>
<dbReference type="GO" id="GO:0016324">
    <property type="term" value="C:apical plasma membrane"/>
    <property type="evidence" value="ECO:0007669"/>
    <property type="project" value="UniProtKB-SubCell"/>
</dbReference>
<keyword evidence="8" id="KW-0769">Symport</keyword>
<evidence type="ECO:0000256" key="18">
    <source>
        <dbReference type="ARBA" id="ARBA00083967"/>
    </source>
</evidence>
<dbReference type="KEGG" id="pmrn:116955471"/>
<keyword evidence="10" id="KW-0915">Sodium</keyword>
<protein>
    <recommendedName>
        <fullName evidence="16">Sodium/myo-inositol cotransporter</fullName>
    </recommendedName>
    <alternativeName>
        <fullName evidence="18">Sodium/myo-inositol transporter 1</fullName>
    </alternativeName>
    <alternativeName>
        <fullName evidence="17">Solute carrier family 5 member 3</fullName>
    </alternativeName>
</protein>
<dbReference type="NCBIfam" id="TIGR00813">
    <property type="entry name" value="sss"/>
    <property type="match status" value="1"/>
</dbReference>
<proteinExistence type="inferred from homology"/>
<dbReference type="Pfam" id="PF00474">
    <property type="entry name" value="SSF"/>
    <property type="match status" value="1"/>
</dbReference>
<evidence type="ECO:0000256" key="17">
    <source>
        <dbReference type="ARBA" id="ARBA00078598"/>
    </source>
</evidence>
<dbReference type="RefSeq" id="XP_032832461.1">
    <property type="nucleotide sequence ID" value="XM_032976570.1"/>
</dbReference>
<reference evidence="23 24" key="1">
    <citation type="submission" date="2025-04" db="UniProtKB">
        <authorList>
            <consortium name="RefSeq"/>
        </authorList>
    </citation>
    <scope>IDENTIFICATION</scope>
    <source>
        <tissue evidence="23 24">Sperm</tissue>
    </source>
</reference>
<evidence type="ECO:0000313" key="22">
    <source>
        <dbReference type="Proteomes" id="UP001318040"/>
    </source>
</evidence>
<feature type="transmembrane region" description="Helical" evidence="21">
    <location>
        <begin position="158"/>
        <end position="182"/>
    </location>
</feature>
<evidence type="ECO:0000256" key="21">
    <source>
        <dbReference type="SAM" id="Phobius"/>
    </source>
</evidence>
<dbReference type="PANTHER" id="PTHR11819">
    <property type="entry name" value="SOLUTE CARRIER FAMILY 5"/>
    <property type="match status" value="1"/>
</dbReference>
<evidence type="ECO:0000256" key="12">
    <source>
        <dbReference type="ARBA" id="ARBA00023136"/>
    </source>
</evidence>
<evidence type="ECO:0000256" key="4">
    <source>
        <dbReference type="ARBA" id="ARBA00022448"/>
    </source>
</evidence>
<gene>
    <name evidence="23 24" type="primary">SLC5A3</name>
</gene>
<evidence type="ECO:0000256" key="11">
    <source>
        <dbReference type="ARBA" id="ARBA00023065"/>
    </source>
</evidence>
<dbReference type="AlphaFoldDB" id="A0AAJ7XFN9"/>
<comment type="similarity">
    <text evidence="3 19">Belongs to the sodium:solute symporter (SSF) (TC 2.A.21) family.</text>
</comment>
<accession>A0AAJ7XFN9</accession>
<feature type="compositionally biased region" description="Low complexity" evidence="20">
    <location>
        <begin position="557"/>
        <end position="567"/>
    </location>
</feature>
<dbReference type="GO" id="GO:0005412">
    <property type="term" value="F:D-glucose:sodium symporter activity"/>
    <property type="evidence" value="ECO:0007669"/>
    <property type="project" value="TreeGrafter"/>
</dbReference>
<dbReference type="GO" id="GO:0006020">
    <property type="term" value="P:inositol metabolic process"/>
    <property type="evidence" value="ECO:0007669"/>
    <property type="project" value="TreeGrafter"/>
</dbReference>
<dbReference type="CTD" id="6526"/>
<evidence type="ECO:0000256" key="7">
    <source>
        <dbReference type="ARBA" id="ARBA00022692"/>
    </source>
</evidence>
<feature type="compositionally biased region" description="Acidic residues" evidence="20">
    <location>
        <begin position="568"/>
        <end position="577"/>
    </location>
</feature>
<feature type="transmembrane region" description="Helical" evidence="21">
    <location>
        <begin position="516"/>
        <end position="538"/>
    </location>
</feature>
<feature type="transmembrane region" description="Helical" evidence="21">
    <location>
        <begin position="88"/>
        <end position="112"/>
    </location>
</feature>
<keyword evidence="14" id="KW-0739">Sodium transport</keyword>
<dbReference type="InterPro" id="IPR018212">
    <property type="entry name" value="Na/solute_symporter_CS"/>
</dbReference>
<evidence type="ECO:0000256" key="14">
    <source>
        <dbReference type="ARBA" id="ARBA00023201"/>
    </source>
</evidence>
<feature type="transmembrane region" description="Helical" evidence="21">
    <location>
        <begin position="39"/>
        <end position="58"/>
    </location>
</feature>
<keyword evidence="12 21" id="KW-0472">Membrane</keyword>
<dbReference type="RefSeq" id="XP_032832462.1">
    <property type="nucleotide sequence ID" value="XM_032976571.1"/>
</dbReference>
<evidence type="ECO:0000256" key="13">
    <source>
        <dbReference type="ARBA" id="ARBA00023180"/>
    </source>
</evidence>
<feature type="transmembrane region" description="Helical" evidence="21">
    <location>
        <begin position="474"/>
        <end position="496"/>
    </location>
</feature>
<dbReference type="PROSITE" id="PS50283">
    <property type="entry name" value="NA_SOLUT_SYMP_3"/>
    <property type="match status" value="1"/>
</dbReference>
<dbReference type="PANTHER" id="PTHR11819:SF150">
    <property type="entry name" value="SODIUM_MYO-INOSITOL COTRANSPORTER"/>
    <property type="match status" value="1"/>
</dbReference>